<feature type="compositionally biased region" description="Low complexity" evidence="11">
    <location>
        <begin position="372"/>
        <end position="401"/>
    </location>
</feature>
<dbReference type="AlphaFoldDB" id="A0AA88GHT7"/>
<dbReference type="GO" id="GO:0004674">
    <property type="term" value="F:protein serine/threonine kinase activity"/>
    <property type="evidence" value="ECO:0007669"/>
    <property type="project" value="UniProtKB-KW"/>
</dbReference>
<dbReference type="GeneID" id="68103410"/>
<dbReference type="CDD" id="cd08215">
    <property type="entry name" value="STKc_Nek"/>
    <property type="match status" value="1"/>
</dbReference>
<dbReference type="Gene3D" id="3.30.200.20">
    <property type="entry name" value="Phosphorylase Kinase, domain 1"/>
    <property type="match status" value="1"/>
</dbReference>
<keyword evidence="14" id="KW-1185">Reference proteome</keyword>
<dbReference type="InterPro" id="IPR008271">
    <property type="entry name" value="Ser/Thr_kinase_AS"/>
</dbReference>
<evidence type="ECO:0000256" key="6">
    <source>
        <dbReference type="ARBA" id="ARBA00022777"/>
    </source>
</evidence>
<keyword evidence="7" id="KW-0067">ATP-binding</keyword>
<evidence type="ECO:0000256" key="8">
    <source>
        <dbReference type="ARBA" id="ARBA00047899"/>
    </source>
</evidence>
<dbReference type="Pfam" id="PF00069">
    <property type="entry name" value="Pkinase"/>
    <property type="match status" value="1"/>
</dbReference>
<evidence type="ECO:0000256" key="2">
    <source>
        <dbReference type="ARBA" id="ARBA00012513"/>
    </source>
</evidence>
<dbReference type="Proteomes" id="UP000816034">
    <property type="component" value="Unassembled WGS sequence"/>
</dbReference>
<comment type="catalytic activity">
    <reaction evidence="8">
        <text>L-threonyl-[protein] + ATP = O-phospho-L-threonyl-[protein] + ADP + H(+)</text>
        <dbReference type="Rhea" id="RHEA:46608"/>
        <dbReference type="Rhea" id="RHEA-COMP:11060"/>
        <dbReference type="Rhea" id="RHEA-COMP:11605"/>
        <dbReference type="ChEBI" id="CHEBI:15378"/>
        <dbReference type="ChEBI" id="CHEBI:30013"/>
        <dbReference type="ChEBI" id="CHEBI:30616"/>
        <dbReference type="ChEBI" id="CHEBI:61977"/>
        <dbReference type="ChEBI" id="CHEBI:456216"/>
        <dbReference type="EC" id="2.7.11.1"/>
    </reaction>
</comment>
<dbReference type="SMART" id="SM00220">
    <property type="entry name" value="S_TKc"/>
    <property type="match status" value="1"/>
</dbReference>
<dbReference type="PROSITE" id="PS50011">
    <property type="entry name" value="PROTEIN_KINASE_DOM"/>
    <property type="match status" value="1"/>
</dbReference>
<keyword evidence="10" id="KW-0175">Coiled coil</keyword>
<feature type="compositionally biased region" description="Polar residues" evidence="11">
    <location>
        <begin position="498"/>
        <end position="510"/>
    </location>
</feature>
<proteinExistence type="inferred from homology"/>
<dbReference type="InterPro" id="IPR000719">
    <property type="entry name" value="Prot_kinase_dom"/>
</dbReference>
<gene>
    <name evidence="13" type="ORF">C9374_010956</name>
</gene>
<dbReference type="RefSeq" id="XP_044543560.1">
    <property type="nucleotide sequence ID" value="XM_044686557.1"/>
</dbReference>
<sequence length="721" mass="81843">MVLQNYEILEELGSGSYGKVYKVRNRITGEICVEKVVNLDGVDERDKEEALNEARLMSQCEHFNIIKYLDSFLENNFLCIIMEYASGGDLTQKIKQQQGKAFKEDLLWNFLIQISQGLKYLHDKRILHRDIKPQNIFLDAEDNVKIGDMGLGRLLGPQSSFASTNVGTPLYQSPELCQEQPYNHKSDVWAFGCLMYELASFSPPFLATNQIALAKKIVSETPKPLSKQYSMELQFLIFKMLEKDPSKRPDINHILNYSAVKLRIQKAKLRHKELKLKEQFLLLEKQIRTEYEMKIQALEKKLREFEEKEATHQQECQDLNEKSLALNKKEQELKDMEERLLKKQNQLNELIKNGHVIITPSLPIPPSVSPRSNNTSTLTSVNATTTTTTTATTSTFHTPSNLSTQPSTPNHSTSPFASPSKDIARDPSTTPQKKPLDSKYYKTETTKVVQEKFYNLYNMFHNDPHKPPPPNSQQQQVYGQHLLTPSPTGQPLLRPKSAPSTPIKKQTTSPEILLNPQTPSPKRLSQQQQQHTHQSRPKSTNAALDHNPHVRNKKKPVIVSPNIMVSPQAGLSSNTTASVQLDSNFVGKVMGKILMKKQSTKETPLGNKGRKQANHMIKEPSFDRVKKQLTFDDDTTILGQPSKKISPPKPPAVPSNFLTTPNMNNNLDSSPHLDIAEPKVEIEESIFDYDDDSFDHDMEGVREDMMDLLVLRKKLKSEETA</sequence>
<dbReference type="EC" id="2.7.11.1" evidence="2"/>
<keyword evidence="5" id="KW-0547">Nucleotide-binding</keyword>
<evidence type="ECO:0000256" key="4">
    <source>
        <dbReference type="ARBA" id="ARBA00022679"/>
    </source>
</evidence>
<dbReference type="EMBL" id="PYSW02000046">
    <property type="protein sequence ID" value="KAG2374386.1"/>
    <property type="molecule type" value="Genomic_DNA"/>
</dbReference>
<evidence type="ECO:0000256" key="1">
    <source>
        <dbReference type="ARBA" id="ARBA00010886"/>
    </source>
</evidence>
<feature type="region of interest" description="Disordered" evidence="11">
    <location>
        <begin position="482"/>
        <end position="555"/>
    </location>
</feature>
<feature type="domain" description="Protein kinase" evidence="12">
    <location>
        <begin position="6"/>
        <end position="260"/>
    </location>
</feature>
<evidence type="ECO:0000256" key="11">
    <source>
        <dbReference type="SAM" id="MobiDB-lite"/>
    </source>
</evidence>
<keyword evidence="3" id="KW-0723">Serine/threonine-protein kinase</keyword>
<accession>A0AA88GHT7</accession>
<evidence type="ECO:0000256" key="10">
    <source>
        <dbReference type="SAM" id="Coils"/>
    </source>
</evidence>
<evidence type="ECO:0000256" key="5">
    <source>
        <dbReference type="ARBA" id="ARBA00022741"/>
    </source>
</evidence>
<dbReference type="InterPro" id="IPR051131">
    <property type="entry name" value="NEK_Ser/Thr_kinase_NIMA"/>
</dbReference>
<evidence type="ECO:0000256" key="9">
    <source>
        <dbReference type="ARBA" id="ARBA00048679"/>
    </source>
</evidence>
<feature type="compositionally biased region" description="Polar residues" evidence="11">
    <location>
        <begin position="402"/>
        <end position="417"/>
    </location>
</feature>
<comment type="catalytic activity">
    <reaction evidence="9">
        <text>L-seryl-[protein] + ATP = O-phospho-L-seryl-[protein] + ADP + H(+)</text>
        <dbReference type="Rhea" id="RHEA:17989"/>
        <dbReference type="Rhea" id="RHEA-COMP:9863"/>
        <dbReference type="Rhea" id="RHEA-COMP:11604"/>
        <dbReference type="ChEBI" id="CHEBI:15378"/>
        <dbReference type="ChEBI" id="CHEBI:29999"/>
        <dbReference type="ChEBI" id="CHEBI:30616"/>
        <dbReference type="ChEBI" id="CHEBI:83421"/>
        <dbReference type="ChEBI" id="CHEBI:456216"/>
        <dbReference type="EC" id="2.7.11.1"/>
    </reaction>
</comment>
<organism evidence="13 14">
    <name type="scientific">Naegleria lovaniensis</name>
    <name type="common">Amoeba</name>
    <dbReference type="NCBI Taxonomy" id="51637"/>
    <lineage>
        <taxon>Eukaryota</taxon>
        <taxon>Discoba</taxon>
        <taxon>Heterolobosea</taxon>
        <taxon>Tetramitia</taxon>
        <taxon>Eutetramitia</taxon>
        <taxon>Vahlkampfiidae</taxon>
        <taxon>Naegleria</taxon>
    </lineage>
</organism>
<dbReference type="FunFam" id="3.30.200.20:FF:000097">
    <property type="entry name" value="Probable serine/threonine-protein kinase nek1"/>
    <property type="match status" value="1"/>
</dbReference>
<evidence type="ECO:0000313" key="13">
    <source>
        <dbReference type="EMBL" id="KAG2374386.1"/>
    </source>
</evidence>
<comment type="similarity">
    <text evidence="1">Belongs to the protein kinase superfamily. NEK Ser/Thr protein kinase family. NIMA subfamily.</text>
</comment>
<evidence type="ECO:0000256" key="7">
    <source>
        <dbReference type="ARBA" id="ARBA00022840"/>
    </source>
</evidence>
<reference evidence="13 14" key="1">
    <citation type="journal article" date="2018" name="BMC Genomics">
        <title>The genome of Naegleria lovaniensis, the basis for a comparative approach to unravel pathogenicity factors of the human pathogenic amoeba N. fowleri.</title>
        <authorList>
            <person name="Liechti N."/>
            <person name="Schurch N."/>
            <person name="Bruggmann R."/>
            <person name="Wittwer M."/>
        </authorList>
    </citation>
    <scope>NUCLEOTIDE SEQUENCE [LARGE SCALE GENOMIC DNA]</scope>
    <source>
        <strain evidence="13 14">ATCC 30569</strain>
    </source>
</reference>
<dbReference type="GO" id="GO:0005524">
    <property type="term" value="F:ATP binding"/>
    <property type="evidence" value="ECO:0007669"/>
    <property type="project" value="UniProtKB-KW"/>
</dbReference>
<protein>
    <recommendedName>
        <fullName evidence="2">non-specific serine/threonine protein kinase</fullName>
        <ecNumber evidence="2">2.7.11.1</ecNumber>
    </recommendedName>
</protein>
<evidence type="ECO:0000259" key="12">
    <source>
        <dbReference type="PROSITE" id="PS50011"/>
    </source>
</evidence>
<keyword evidence="6" id="KW-0418">Kinase</keyword>
<dbReference type="SUPFAM" id="SSF56112">
    <property type="entry name" value="Protein kinase-like (PK-like)"/>
    <property type="match status" value="1"/>
</dbReference>
<feature type="coiled-coil region" evidence="10">
    <location>
        <begin position="288"/>
        <end position="353"/>
    </location>
</feature>
<name>A0AA88GHT7_NAELO</name>
<evidence type="ECO:0000313" key="14">
    <source>
        <dbReference type="Proteomes" id="UP000816034"/>
    </source>
</evidence>
<feature type="region of interest" description="Disordered" evidence="11">
    <location>
        <begin position="360"/>
        <end position="442"/>
    </location>
</feature>
<keyword evidence="4" id="KW-0808">Transferase</keyword>
<evidence type="ECO:0000256" key="3">
    <source>
        <dbReference type="ARBA" id="ARBA00022527"/>
    </source>
</evidence>
<dbReference type="InterPro" id="IPR011009">
    <property type="entry name" value="Kinase-like_dom_sf"/>
</dbReference>
<dbReference type="PROSITE" id="PS00108">
    <property type="entry name" value="PROTEIN_KINASE_ST"/>
    <property type="match status" value="1"/>
</dbReference>
<dbReference type="PANTHER" id="PTHR44899">
    <property type="entry name" value="CAMK FAMILY PROTEIN KINASE"/>
    <property type="match status" value="1"/>
</dbReference>
<comment type="caution">
    <text evidence="13">The sequence shown here is derived from an EMBL/GenBank/DDBJ whole genome shotgun (WGS) entry which is preliminary data.</text>
</comment>
<dbReference type="Gene3D" id="1.10.510.10">
    <property type="entry name" value="Transferase(Phosphotransferase) domain 1"/>
    <property type="match status" value="1"/>
</dbReference>